<comment type="caution">
    <text evidence="2">The sequence shown here is derived from an EMBL/GenBank/DDBJ whole genome shotgun (WGS) entry which is preliminary data.</text>
</comment>
<feature type="transmembrane region" description="Helical" evidence="1">
    <location>
        <begin position="222"/>
        <end position="245"/>
    </location>
</feature>
<dbReference type="AlphaFoldDB" id="A0A8J6IZ61"/>
<evidence type="ECO:0000313" key="2">
    <source>
        <dbReference type="EMBL" id="MBC5732112.1"/>
    </source>
</evidence>
<gene>
    <name evidence="2" type="ORF">H8S57_00015</name>
</gene>
<keyword evidence="3" id="KW-1185">Reference proteome</keyword>
<organism evidence="2 3">
    <name type="scientific">Lawsonibacter hominis</name>
    <dbReference type="NCBI Taxonomy" id="2763053"/>
    <lineage>
        <taxon>Bacteria</taxon>
        <taxon>Bacillati</taxon>
        <taxon>Bacillota</taxon>
        <taxon>Clostridia</taxon>
        <taxon>Eubacteriales</taxon>
        <taxon>Oscillospiraceae</taxon>
        <taxon>Lawsonibacter</taxon>
    </lineage>
</organism>
<protein>
    <submittedName>
        <fullName evidence="2">ABC transporter permease subunit</fullName>
    </submittedName>
</protein>
<accession>A0A8J6IZ61</accession>
<keyword evidence="1" id="KW-0812">Transmembrane</keyword>
<keyword evidence="1" id="KW-1133">Transmembrane helix</keyword>
<reference evidence="2" key="1">
    <citation type="submission" date="2020-08" db="EMBL/GenBank/DDBJ databases">
        <title>Genome public.</title>
        <authorList>
            <person name="Liu C."/>
            <person name="Sun Q."/>
        </authorList>
    </citation>
    <scope>NUCLEOTIDE SEQUENCE</scope>
    <source>
        <strain evidence="2">NSJ-51</strain>
    </source>
</reference>
<feature type="transmembrane region" description="Helical" evidence="1">
    <location>
        <begin position="198"/>
        <end position="216"/>
    </location>
</feature>
<feature type="transmembrane region" description="Helical" evidence="1">
    <location>
        <begin position="163"/>
        <end position="186"/>
    </location>
</feature>
<sequence length="251" mass="27149">MLNYIKAELWKVFRRKSCYVLAALLLFCAHLYGWLFSGGYFADLAAGVSLTMVTGMPLAPLLAHLVDAGSRDTLKNELSFGLSRGRIYWGKLAAGLLLGLLLALILVGGVLATGRLLLPRGDPDAAWSNLYRVGVCLLGAVPLWCGMFALCHTLALLVRSTAVWMAGYYVAFFIGQPILTVLAAGFFGGNMAAWPFRLLQAVLIPCTLLISGLPSGWISGEYLLWCWGVGLGWLAVGAGAGLLFFRRMDLR</sequence>
<evidence type="ECO:0000256" key="1">
    <source>
        <dbReference type="SAM" id="Phobius"/>
    </source>
</evidence>
<dbReference type="EMBL" id="JACOPP010000001">
    <property type="protein sequence ID" value="MBC5732112.1"/>
    <property type="molecule type" value="Genomic_DNA"/>
</dbReference>
<feature type="transmembrane region" description="Helical" evidence="1">
    <location>
        <begin position="20"/>
        <end position="42"/>
    </location>
</feature>
<evidence type="ECO:0000313" key="3">
    <source>
        <dbReference type="Proteomes" id="UP000661435"/>
    </source>
</evidence>
<name>A0A8J6IZ61_9FIRM</name>
<keyword evidence="1" id="KW-0472">Membrane</keyword>
<feature type="transmembrane region" description="Helical" evidence="1">
    <location>
        <begin position="130"/>
        <end position="157"/>
    </location>
</feature>
<feature type="transmembrane region" description="Helical" evidence="1">
    <location>
        <begin position="92"/>
        <end position="118"/>
    </location>
</feature>
<dbReference type="Proteomes" id="UP000661435">
    <property type="component" value="Unassembled WGS sequence"/>
</dbReference>
<dbReference type="RefSeq" id="WP_186906077.1">
    <property type="nucleotide sequence ID" value="NZ_JACOPP010000001.1"/>
</dbReference>
<proteinExistence type="predicted"/>